<protein>
    <submittedName>
        <fullName evidence="1">Exonuclease domain-containing protein</fullName>
    </submittedName>
</protein>
<evidence type="ECO:0000313" key="2">
    <source>
        <dbReference type="Proteomes" id="UP001631969"/>
    </source>
</evidence>
<dbReference type="EMBL" id="JBJURJ010000017">
    <property type="protein sequence ID" value="MFM9331189.1"/>
    <property type="molecule type" value="Genomic_DNA"/>
</dbReference>
<keyword evidence="1" id="KW-0269">Exonuclease</keyword>
<keyword evidence="1" id="KW-0540">Nuclease</keyword>
<sequence length="224" mass="25257">MNVIVYDLEFTVIRKQEWLAEIIEIGAVRVQELEGQLKITDSFQTFVKPLRDASFNQHTTAFTGITYQDIQNAPALGAAIEAFRSWIGTGSYYMCAWGPDDKYQLVKSCNEHKIPLDWIRNHNDIQKQFSKKRSGEGTYRQIGLKKALEMLEIGFEGSHHRAVDDAANTAKVFIAAYSDFELAENNAADESIYTTHTVYETGDSEPNLPLGNLAELLKAMEKKG</sequence>
<keyword evidence="1" id="KW-0378">Hydrolase</keyword>
<name>A0ACC7P2C1_9BACL</name>
<comment type="caution">
    <text evidence="1">The sequence shown here is derived from an EMBL/GenBank/DDBJ whole genome shotgun (WGS) entry which is preliminary data.</text>
</comment>
<dbReference type="Proteomes" id="UP001631969">
    <property type="component" value="Unassembled WGS sequence"/>
</dbReference>
<evidence type="ECO:0000313" key="1">
    <source>
        <dbReference type="EMBL" id="MFM9331189.1"/>
    </source>
</evidence>
<keyword evidence="2" id="KW-1185">Reference proteome</keyword>
<gene>
    <name evidence="1" type="ORF">ACI1P1_23115</name>
</gene>
<proteinExistence type="predicted"/>
<reference evidence="1" key="1">
    <citation type="submission" date="2024-12" db="EMBL/GenBank/DDBJ databases">
        <authorList>
            <person name="Wu N."/>
        </authorList>
    </citation>
    <scope>NUCLEOTIDE SEQUENCE</scope>
    <source>
        <strain evidence="1">P15</strain>
    </source>
</reference>
<accession>A0ACC7P2C1</accession>
<organism evidence="1 2">
    <name type="scientific">Paenibacillus mesotrionivorans</name>
    <dbReference type="NCBI Taxonomy" id="3160968"/>
    <lineage>
        <taxon>Bacteria</taxon>
        <taxon>Bacillati</taxon>
        <taxon>Bacillota</taxon>
        <taxon>Bacilli</taxon>
        <taxon>Bacillales</taxon>
        <taxon>Paenibacillaceae</taxon>
        <taxon>Paenibacillus</taxon>
    </lineage>
</organism>